<dbReference type="EMBL" id="JANFNG010000014">
    <property type="protein sequence ID" value="MCQ4082597.1"/>
    <property type="molecule type" value="Genomic_DNA"/>
</dbReference>
<dbReference type="InterPro" id="IPR050950">
    <property type="entry name" value="HTH-type_LysR_regulators"/>
</dbReference>
<dbReference type="PANTHER" id="PTHR30419:SF28">
    <property type="entry name" value="HTH-TYPE TRANSCRIPTIONAL REGULATOR BSDA"/>
    <property type="match status" value="1"/>
</dbReference>
<dbReference type="PANTHER" id="PTHR30419">
    <property type="entry name" value="HTH-TYPE TRANSCRIPTIONAL REGULATOR YBHD"/>
    <property type="match status" value="1"/>
</dbReference>
<evidence type="ECO:0000259" key="1">
    <source>
        <dbReference type="Pfam" id="PF03466"/>
    </source>
</evidence>
<dbReference type="Proteomes" id="UP001057702">
    <property type="component" value="Unassembled WGS sequence"/>
</dbReference>
<organism evidence="2 3">
    <name type="scientific">Streptomyces humicola</name>
    <dbReference type="NCBI Taxonomy" id="2953240"/>
    <lineage>
        <taxon>Bacteria</taxon>
        <taxon>Bacillati</taxon>
        <taxon>Actinomycetota</taxon>
        <taxon>Actinomycetes</taxon>
        <taxon>Kitasatosporales</taxon>
        <taxon>Streptomycetaceae</taxon>
        <taxon>Streptomyces</taxon>
    </lineage>
</organism>
<keyword evidence="3" id="KW-1185">Reference proteome</keyword>
<name>A0ABT1Q1H7_9ACTN</name>
<comment type="caution">
    <text evidence="2">The sequence shown here is derived from an EMBL/GenBank/DDBJ whole genome shotgun (WGS) entry which is preliminary data.</text>
</comment>
<sequence>MRAGTVDLALTAPQPREPRARALRWRRLLTEPLGLAVPPDHRLAGRKRVQLAELADEPFVVLRSGMGLRTIVEEACRTAGFTPRIAFEGDEVATLRGLIGAGLGVSLLPAHHTEEPRRGERAHLISVVAPVCTREIGLAWLADRLLPPAARAFRDHVLRTRPPRAP</sequence>
<evidence type="ECO:0000313" key="3">
    <source>
        <dbReference type="Proteomes" id="UP001057702"/>
    </source>
</evidence>
<accession>A0ABT1Q1H7</accession>
<proteinExistence type="predicted"/>
<evidence type="ECO:0000313" key="2">
    <source>
        <dbReference type="EMBL" id="MCQ4082597.1"/>
    </source>
</evidence>
<dbReference type="InterPro" id="IPR005119">
    <property type="entry name" value="LysR_subst-bd"/>
</dbReference>
<gene>
    <name evidence="2" type="ORF">NGB36_18810</name>
</gene>
<reference evidence="2" key="1">
    <citation type="submission" date="2022-06" db="EMBL/GenBank/DDBJ databases">
        <title>Draft genome sequence of Streptomyces sp. RB6PN25 isolated from peat swamp forest in Thailand.</title>
        <authorList>
            <person name="Duangmal K."/>
            <person name="Klaysubun C."/>
        </authorList>
    </citation>
    <scope>NUCLEOTIDE SEQUENCE</scope>
    <source>
        <strain evidence="2">RB6PN25</strain>
    </source>
</reference>
<dbReference type="Pfam" id="PF03466">
    <property type="entry name" value="LysR_substrate"/>
    <property type="match status" value="1"/>
</dbReference>
<dbReference type="RefSeq" id="WP_255921501.1">
    <property type="nucleotide sequence ID" value="NZ_JANFNG010000014.1"/>
</dbReference>
<protein>
    <submittedName>
        <fullName evidence="2">LysR substrate-binding domain-containing protein</fullName>
    </submittedName>
</protein>
<feature type="domain" description="LysR substrate-binding" evidence="1">
    <location>
        <begin position="2"/>
        <end position="159"/>
    </location>
</feature>
<dbReference type="Gene3D" id="3.40.190.290">
    <property type="match status" value="1"/>
</dbReference>
<dbReference type="SUPFAM" id="SSF53850">
    <property type="entry name" value="Periplasmic binding protein-like II"/>
    <property type="match status" value="1"/>
</dbReference>